<dbReference type="GO" id="GO:0016887">
    <property type="term" value="F:ATP hydrolysis activity"/>
    <property type="evidence" value="ECO:0007669"/>
    <property type="project" value="InterPro"/>
</dbReference>
<dbReference type="CDD" id="cd03257">
    <property type="entry name" value="ABC_NikE_OppD_transporters"/>
    <property type="match status" value="2"/>
</dbReference>
<keyword evidence="1" id="KW-0813">Transport</keyword>
<accession>A0A9Q4H700</accession>
<dbReference type="InterPro" id="IPR003593">
    <property type="entry name" value="AAA+_ATPase"/>
</dbReference>
<keyword evidence="2" id="KW-0547">Nucleotide-binding</keyword>
<dbReference type="Proteomes" id="UP001069047">
    <property type="component" value="Unassembled WGS sequence"/>
</dbReference>
<dbReference type="Pfam" id="PF00005">
    <property type="entry name" value="ABC_tran"/>
    <property type="match status" value="2"/>
</dbReference>
<dbReference type="GO" id="GO:0005524">
    <property type="term" value="F:ATP binding"/>
    <property type="evidence" value="ECO:0007669"/>
    <property type="project" value="UniProtKB-KW"/>
</dbReference>
<dbReference type="InterPro" id="IPR027417">
    <property type="entry name" value="P-loop_NTPase"/>
</dbReference>
<evidence type="ECO:0000313" key="8">
    <source>
        <dbReference type="Proteomes" id="UP001069047"/>
    </source>
</evidence>
<evidence type="ECO:0000256" key="1">
    <source>
        <dbReference type="ARBA" id="ARBA00022448"/>
    </source>
</evidence>
<dbReference type="InterPro" id="IPR003439">
    <property type="entry name" value="ABC_transporter-like_ATP-bd"/>
</dbReference>
<organism evidence="7 8">
    <name type="scientific">Aerococcus mictus</name>
    <dbReference type="NCBI Taxonomy" id="2976810"/>
    <lineage>
        <taxon>Bacteria</taxon>
        <taxon>Bacillati</taxon>
        <taxon>Bacillota</taxon>
        <taxon>Bacilli</taxon>
        <taxon>Lactobacillales</taxon>
        <taxon>Aerococcaceae</taxon>
        <taxon>Aerococcus</taxon>
    </lineage>
</organism>
<sequence>MKQSPLLTINQLSVAIQGQSYVKDLSLKIYPGQRLGLVGPSGAGKSLTAKAIMHFIHQGDLEIRGEIIYQGLGNLLDLPTKEAQKILPQEIAVIQQEALDSLNPHYTIAAQLELIMEQFQAEVPKADYPKVFQQVLEQVNLSQTDQVLAAKPAQLSGGMKQRVVIAMALLQKPKLILADEPTTALDQANQVSFVRLIKALSEKEEIAVLFISHNLELVSQLCSDIVIIDQGRTIESNTTKALFNHPKAPTTKRLVQSADYRKQASQNFQSQLPQAAQPLLRTEHLSLTYPGAHNPVLQDVNLELYPGEFVGLVGPSGSGKSSLAKLVTGLYPPSQGTIYLNGKALAPEQLSDFQAIQMIFQNPYQAFDPTYKMLVNLRELEKIPWVKARYASQAAFYERINHLAQHLHISEDLMDKYPRQLSGGQSQRFAILRILLTQCPVIVADEIFSALDYDIALELVQLLKDLRDKQSFTLLFISHDLAMVKILCQRIYQIEDGKVIAQ</sequence>
<evidence type="ECO:0000256" key="5">
    <source>
        <dbReference type="ARBA" id="ARBA00022927"/>
    </source>
</evidence>
<dbReference type="GeneID" id="86859095"/>
<keyword evidence="3 7" id="KW-0067">ATP-binding</keyword>
<dbReference type="SMART" id="SM00382">
    <property type="entry name" value="AAA"/>
    <property type="match status" value="2"/>
</dbReference>
<dbReference type="Gene3D" id="3.40.50.300">
    <property type="entry name" value="P-loop containing nucleotide triphosphate hydrolases"/>
    <property type="match status" value="2"/>
</dbReference>
<dbReference type="GO" id="GO:0015833">
    <property type="term" value="P:peptide transport"/>
    <property type="evidence" value="ECO:0007669"/>
    <property type="project" value="UniProtKB-KW"/>
</dbReference>
<dbReference type="EMBL" id="JAOTMY010000004">
    <property type="protein sequence ID" value="MCY3088004.1"/>
    <property type="molecule type" value="Genomic_DNA"/>
</dbReference>
<evidence type="ECO:0000259" key="6">
    <source>
        <dbReference type="PROSITE" id="PS50893"/>
    </source>
</evidence>
<evidence type="ECO:0000256" key="4">
    <source>
        <dbReference type="ARBA" id="ARBA00022856"/>
    </source>
</evidence>
<dbReference type="PROSITE" id="PS50893">
    <property type="entry name" value="ABC_TRANSPORTER_2"/>
    <property type="match status" value="2"/>
</dbReference>
<comment type="caution">
    <text evidence="7">The sequence shown here is derived from an EMBL/GenBank/DDBJ whole genome shotgun (WGS) entry which is preliminary data.</text>
</comment>
<dbReference type="PROSITE" id="PS00211">
    <property type="entry name" value="ABC_TRANSPORTER_1"/>
    <property type="match status" value="2"/>
</dbReference>
<reference evidence="7" key="1">
    <citation type="submission" date="2022-09" db="EMBL/GenBank/DDBJ databases">
        <title>Aerococcus urinae taxonomy study.</title>
        <authorList>
            <person name="Christensen J."/>
            <person name="Senneby E."/>
        </authorList>
    </citation>
    <scope>NUCLEOTIDE SEQUENCE</scope>
    <source>
        <strain evidence="7">LUND-41-B12</strain>
    </source>
</reference>
<dbReference type="PANTHER" id="PTHR43776">
    <property type="entry name" value="TRANSPORT ATP-BINDING PROTEIN"/>
    <property type="match status" value="1"/>
</dbReference>
<dbReference type="RefSeq" id="WP_013669094.1">
    <property type="nucleotide sequence ID" value="NZ_CAJHLJ010000007.1"/>
</dbReference>
<dbReference type="GO" id="GO:0055085">
    <property type="term" value="P:transmembrane transport"/>
    <property type="evidence" value="ECO:0007669"/>
    <property type="project" value="UniProtKB-ARBA"/>
</dbReference>
<dbReference type="AlphaFoldDB" id="A0A9Q4H700"/>
<dbReference type="InterPro" id="IPR050319">
    <property type="entry name" value="ABC_transp_ATP-bind"/>
</dbReference>
<evidence type="ECO:0000313" key="7">
    <source>
        <dbReference type="EMBL" id="MCY3088004.1"/>
    </source>
</evidence>
<keyword evidence="4" id="KW-0571">Peptide transport</keyword>
<keyword evidence="5" id="KW-0653">Protein transport</keyword>
<feature type="domain" description="ABC transporter" evidence="6">
    <location>
        <begin position="280"/>
        <end position="502"/>
    </location>
</feature>
<name>A0A9Q4H700_9LACT</name>
<gene>
    <name evidence="7" type="ORF">ODY61_07780</name>
</gene>
<feature type="domain" description="ABC transporter" evidence="6">
    <location>
        <begin position="7"/>
        <end position="255"/>
    </location>
</feature>
<proteinExistence type="predicted"/>
<dbReference type="GO" id="GO:0015031">
    <property type="term" value="P:protein transport"/>
    <property type="evidence" value="ECO:0007669"/>
    <property type="project" value="UniProtKB-KW"/>
</dbReference>
<dbReference type="InterPro" id="IPR017871">
    <property type="entry name" value="ABC_transporter-like_CS"/>
</dbReference>
<dbReference type="SUPFAM" id="SSF52540">
    <property type="entry name" value="P-loop containing nucleoside triphosphate hydrolases"/>
    <property type="match status" value="2"/>
</dbReference>
<protein>
    <submittedName>
        <fullName evidence="7">ABC transporter ATP-binding protein</fullName>
    </submittedName>
</protein>
<evidence type="ECO:0000256" key="2">
    <source>
        <dbReference type="ARBA" id="ARBA00022741"/>
    </source>
</evidence>
<evidence type="ECO:0000256" key="3">
    <source>
        <dbReference type="ARBA" id="ARBA00022840"/>
    </source>
</evidence>